<protein>
    <submittedName>
        <fullName evidence="1">Uncharacterized protein</fullName>
    </submittedName>
</protein>
<dbReference type="EMBL" id="FR872601">
    <property type="protein sequence ID" value="CCB90360.1"/>
    <property type="molecule type" value="Genomic_DNA"/>
</dbReference>
<name>F8LA53_9BACT</name>
<evidence type="ECO:0000313" key="1">
    <source>
        <dbReference type="EMBL" id="CCB90360.1"/>
    </source>
</evidence>
<sequence length="45" mass="5127">MGFQISLCQFHKNSLSERLLEGKDVTLGDELTEHRAVSQKASFQF</sequence>
<proteinExistence type="predicted"/>
<accession>F8LA53</accession>
<dbReference type="AlphaFoldDB" id="F8LA53"/>
<organism evidence="1">
    <name type="scientific">Waddlia chondrophila 2032/99</name>
    <dbReference type="NCBI Taxonomy" id="765953"/>
    <lineage>
        <taxon>Bacteria</taxon>
        <taxon>Pseudomonadati</taxon>
        <taxon>Chlamydiota</taxon>
        <taxon>Chlamydiia</taxon>
        <taxon>Parachlamydiales</taxon>
        <taxon>Waddliaceae</taxon>
        <taxon>Waddlia</taxon>
    </lineage>
</organism>
<gene>
    <name evidence="1" type="ORF">WCH_AS05200</name>
</gene>
<reference evidence="1" key="1">
    <citation type="submission" date="2011-05" db="EMBL/GenBank/DDBJ databases">
        <title>Unity in variety -- the pan-genome of the Chlamydiae.</title>
        <authorList>
            <person name="Collingro A."/>
            <person name="Tischler P."/>
            <person name="Weinmaier T."/>
            <person name="Penz T."/>
            <person name="Heinz E."/>
            <person name="Brunham R.C."/>
            <person name="Read T.D."/>
            <person name="Bavoil P.M."/>
            <person name="Sachse K."/>
            <person name="Kahane S."/>
            <person name="Friedman M.G."/>
            <person name="Rattei T."/>
            <person name="Myers G.S.A."/>
            <person name="Horn M."/>
        </authorList>
    </citation>
    <scope>NUCLEOTIDE SEQUENCE</scope>
    <source>
        <strain evidence="1">2032/99</strain>
    </source>
</reference>